<keyword evidence="1" id="KW-1133">Transmembrane helix</keyword>
<protein>
    <submittedName>
        <fullName evidence="2">Uncharacterized protein</fullName>
    </submittedName>
</protein>
<feature type="transmembrane region" description="Helical" evidence="1">
    <location>
        <begin position="268"/>
        <end position="293"/>
    </location>
</feature>
<evidence type="ECO:0000313" key="2">
    <source>
        <dbReference type="EMBL" id="MQL83209.1"/>
    </source>
</evidence>
<organism evidence="2 3">
    <name type="scientific">Colocasia esculenta</name>
    <name type="common">Wild taro</name>
    <name type="synonym">Arum esculentum</name>
    <dbReference type="NCBI Taxonomy" id="4460"/>
    <lineage>
        <taxon>Eukaryota</taxon>
        <taxon>Viridiplantae</taxon>
        <taxon>Streptophyta</taxon>
        <taxon>Embryophyta</taxon>
        <taxon>Tracheophyta</taxon>
        <taxon>Spermatophyta</taxon>
        <taxon>Magnoliopsida</taxon>
        <taxon>Liliopsida</taxon>
        <taxon>Araceae</taxon>
        <taxon>Aroideae</taxon>
        <taxon>Colocasieae</taxon>
        <taxon>Colocasia</taxon>
    </lineage>
</organism>
<comment type="caution">
    <text evidence="2">The sequence shown here is derived from an EMBL/GenBank/DDBJ whole genome shotgun (WGS) entry which is preliminary data.</text>
</comment>
<reference evidence="2" key="1">
    <citation type="submission" date="2017-07" db="EMBL/GenBank/DDBJ databases">
        <title>Taro Niue Genome Assembly and Annotation.</title>
        <authorList>
            <person name="Atibalentja N."/>
            <person name="Keating K."/>
            <person name="Fields C.J."/>
        </authorList>
    </citation>
    <scope>NUCLEOTIDE SEQUENCE</scope>
    <source>
        <strain evidence="2">Niue_2</strain>
        <tissue evidence="2">Leaf</tissue>
    </source>
</reference>
<feature type="transmembrane region" description="Helical" evidence="1">
    <location>
        <begin position="194"/>
        <end position="212"/>
    </location>
</feature>
<name>A0A843UTY8_COLES</name>
<evidence type="ECO:0000256" key="1">
    <source>
        <dbReference type="SAM" id="Phobius"/>
    </source>
</evidence>
<keyword evidence="1" id="KW-0812">Transmembrane</keyword>
<keyword evidence="3" id="KW-1185">Reference proteome</keyword>
<evidence type="ECO:0000313" key="3">
    <source>
        <dbReference type="Proteomes" id="UP000652761"/>
    </source>
</evidence>
<keyword evidence="1" id="KW-0472">Membrane</keyword>
<accession>A0A843UTY8</accession>
<dbReference type="AlphaFoldDB" id="A0A843UTY8"/>
<sequence length="299" mass="33210">PREREKGGWRIPPHLAMTRQMRKSAGLIASGGHASLPGGPPLLCGVERENSSRAATDFMPEVDDHEPPFDCLFLEIAVTDDGASAFAELRVSTEQYSFAPVGAYIPMPAKEYSAMESTPAGDQAMLQVTMVLSMVVGKENIARLECELDEERSSLNQEARDSEEEAAYVRDGRNLCQLTTSKAKAVERLKRKKALLPLLFSITFTCRAHYLAGSGSRMGKGLVLKRMVIWDVEWMMIGFGIVYLYGLLAMVLDMAYCRFRHFGFDIAYLFGLLAMVLIAYLFGLLAMIFGIGFDIAYLF</sequence>
<feature type="transmembrane region" description="Helical" evidence="1">
    <location>
        <begin position="232"/>
        <end position="256"/>
    </location>
</feature>
<gene>
    <name evidence="2" type="ORF">Taro_015697</name>
</gene>
<dbReference type="Proteomes" id="UP000652761">
    <property type="component" value="Unassembled WGS sequence"/>
</dbReference>
<proteinExistence type="predicted"/>
<feature type="non-terminal residue" evidence="2">
    <location>
        <position position="1"/>
    </location>
</feature>
<dbReference type="EMBL" id="NMUH01000682">
    <property type="protein sequence ID" value="MQL83209.1"/>
    <property type="molecule type" value="Genomic_DNA"/>
</dbReference>